<name>A0A9N8HLN2_9STRA</name>
<feature type="transmembrane region" description="Helical" evidence="8">
    <location>
        <begin position="49"/>
        <end position="71"/>
    </location>
</feature>
<dbReference type="GO" id="GO:0004383">
    <property type="term" value="F:guanylate cyclase activity"/>
    <property type="evidence" value="ECO:0007669"/>
    <property type="project" value="TreeGrafter"/>
</dbReference>
<dbReference type="AlphaFoldDB" id="A0A9N8HLN2"/>
<evidence type="ECO:0000256" key="1">
    <source>
        <dbReference type="ARBA" id="ARBA00004370"/>
    </source>
</evidence>
<evidence type="ECO:0000256" key="5">
    <source>
        <dbReference type="ARBA" id="ARBA00023136"/>
    </source>
</evidence>
<dbReference type="GO" id="GO:0001653">
    <property type="term" value="F:peptide receptor activity"/>
    <property type="evidence" value="ECO:0007669"/>
    <property type="project" value="TreeGrafter"/>
</dbReference>
<dbReference type="GO" id="GO:0000166">
    <property type="term" value="F:nucleotide binding"/>
    <property type="evidence" value="ECO:0007669"/>
    <property type="project" value="UniProtKB-KW"/>
</dbReference>
<dbReference type="GO" id="GO:0004016">
    <property type="term" value="F:adenylate cyclase activity"/>
    <property type="evidence" value="ECO:0007669"/>
    <property type="project" value="TreeGrafter"/>
</dbReference>
<dbReference type="PANTHER" id="PTHR11920">
    <property type="entry name" value="GUANYLYL CYCLASE"/>
    <property type="match status" value="1"/>
</dbReference>
<keyword evidence="2 8" id="KW-0812">Transmembrane</keyword>
<evidence type="ECO:0000313" key="11">
    <source>
        <dbReference type="EMBL" id="CAB9517167.1"/>
    </source>
</evidence>
<dbReference type="Pfam" id="PF03924">
    <property type="entry name" value="CHASE"/>
    <property type="match status" value="1"/>
</dbReference>
<evidence type="ECO:0000256" key="3">
    <source>
        <dbReference type="ARBA" id="ARBA00022741"/>
    </source>
</evidence>
<keyword evidence="5 8" id="KW-0472">Membrane</keyword>
<dbReference type="PROSITE" id="PS50839">
    <property type="entry name" value="CHASE"/>
    <property type="match status" value="1"/>
</dbReference>
<dbReference type="SMART" id="SM01079">
    <property type="entry name" value="CHASE"/>
    <property type="match status" value="1"/>
</dbReference>
<dbReference type="GO" id="GO:0005886">
    <property type="term" value="C:plasma membrane"/>
    <property type="evidence" value="ECO:0007669"/>
    <property type="project" value="TreeGrafter"/>
</dbReference>
<dbReference type="PROSITE" id="PS50125">
    <property type="entry name" value="GUANYLATE_CYCLASE_2"/>
    <property type="match status" value="1"/>
</dbReference>
<dbReference type="OrthoDB" id="354346at2759"/>
<evidence type="ECO:0000259" key="9">
    <source>
        <dbReference type="PROSITE" id="PS50125"/>
    </source>
</evidence>
<dbReference type="Proteomes" id="UP001153069">
    <property type="component" value="Unassembled WGS sequence"/>
</dbReference>
<comment type="subcellular location">
    <subcellularLocation>
        <location evidence="1">Membrane</location>
    </subcellularLocation>
</comment>
<keyword evidence="11" id="KW-0675">Receptor</keyword>
<dbReference type="InterPro" id="IPR006189">
    <property type="entry name" value="CHASE_dom"/>
</dbReference>
<feature type="transmembrane region" description="Helical" evidence="8">
    <location>
        <begin position="384"/>
        <end position="406"/>
    </location>
</feature>
<gene>
    <name evidence="11" type="ORF">SEMRO_836_G208960.1</name>
</gene>
<comment type="caution">
    <text evidence="11">The sequence shown here is derived from an EMBL/GenBank/DDBJ whole genome shotgun (WGS) entry which is preliminary data.</text>
</comment>
<feature type="compositionally biased region" description="Low complexity" evidence="7">
    <location>
        <begin position="713"/>
        <end position="731"/>
    </location>
</feature>
<evidence type="ECO:0000256" key="2">
    <source>
        <dbReference type="ARBA" id="ARBA00022692"/>
    </source>
</evidence>
<dbReference type="GO" id="GO:0007168">
    <property type="term" value="P:receptor guanylyl cyclase signaling pathway"/>
    <property type="evidence" value="ECO:0007669"/>
    <property type="project" value="TreeGrafter"/>
</dbReference>
<evidence type="ECO:0000256" key="6">
    <source>
        <dbReference type="ARBA" id="ARBA00023239"/>
    </source>
</evidence>
<organism evidence="11 12">
    <name type="scientific">Seminavis robusta</name>
    <dbReference type="NCBI Taxonomy" id="568900"/>
    <lineage>
        <taxon>Eukaryota</taxon>
        <taxon>Sar</taxon>
        <taxon>Stramenopiles</taxon>
        <taxon>Ochrophyta</taxon>
        <taxon>Bacillariophyta</taxon>
        <taxon>Bacillariophyceae</taxon>
        <taxon>Bacillariophycidae</taxon>
        <taxon>Naviculales</taxon>
        <taxon>Naviculaceae</taxon>
        <taxon>Seminavis</taxon>
    </lineage>
</organism>
<accession>A0A9N8HLN2</accession>
<feature type="region of interest" description="Disordered" evidence="7">
    <location>
        <begin position="692"/>
        <end position="746"/>
    </location>
</feature>
<evidence type="ECO:0000256" key="7">
    <source>
        <dbReference type="SAM" id="MobiDB-lite"/>
    </source>
</evidence>
<sequence length="760" mass="84869">MEDISEELSNSAQSEPQNSTTGGCYQDEENGNDTNRDISKIKKHATRTWMITFLLVSMGAAASVAFLYMGISGAQNQQKESFERRASDFSKEIDGAWDDYEAAARWVHSECRNWRTDNFTYNDFEGVYNYIIDRGLNFYAINWVPNITHAERPLVEEKEGAFWKNNIEGAENYAGFTGQEPDPDHPGELIYANRSEQAFYFPIYFVEPKAESASIIHYDLFSAPWESPAMSQALETYQPALTGRFVLAQHSPEDGYSTLLYHPGVKLLDQSEQERHDLASILMTLNPFLQHAARFQQEPMAVYLYDKTLAEMDGAPFEFLGGVQVKYENEDPNSRQVTNLMETEYATLQDSSDLYYERDIHAGGRTWAIVIIPVEGDTTYKPDVIFAILCGVMIFAASVLLAWIWVMHNRSRTHQVMEIVDKAAAESRIVSDLFPAAIRDAIIHQQRVSQAEKAKDDAVTSKDPFLMQDRNEFNSFQDPEDDSRKTIEGFYLTKPIAHRYDASTIMFADLAGFTAWSSSRSPEDVFTLLETLYGAFDEIAKRRRVFKVETIGDCYVAVAGVPKPREDHAVVMCRFANDCLHKMQKLIKVLAEGSLGSDTSSLSFRVGLHSGPVTAGVLRGDKGRFQLFGDTMNTASRMESTGVKNKIQVSQDTADILVAKGYQKWLTPRKDPVQAKGKGTVQTYFVNIASGSVPSSQASDHINGKTDFRSDATADIGASDTTADTGASDTTASEEEHAGAEHAGADTFQEEHEVTDIVNI</sequence>
<dbReference type="InterPro" id="IPR001054">
    <property type="entry name" value="A/G_cyclase"/>
</dbReference>
<dbReference type="CDD" id="cd07302">
    <property type="entry name" value="CHD"/>
    <property type="match status" value="1"/>
</dbReference>
<feature type="domain" description="Guanylate cyclase" evidence="9">
    <location>
        <begin position="504"/>
        <end position="639"/>
    </location>
</feature>
<keyword evidence="6" id="KW-0456">Lyase</keyword>
<dbReference type="SUPFAM" id="SSF55073">
    <property type="entry name" value="Nucleotide cyclase"/>
    <property type="match status" value="1"/>
</dbReference>
<dbReference type="Gene3D" id="3.30.70.1230">
    <property type="entry name" value="Nucleotide cyclase"/>
    <property type="match status" value="1"/>
</dbReference>
<evidence type="ECO:0000259" key="10">
    <source>
        <dbReference type="PROSITE" id="PS50839"/>
    </source>
</evidence>
<proteinExistence type="predicted"/>
<evidence type="ECO:0000256" key="4">
    <source>
        <dbReference type="ARBA" id="ARBA00022989"/>
    </source>
</evidence>
<feature type="compositionally biased region" description="Basic and acidic residues" evidence="7">
    <location>
        <begin position="702"/>
        <end position="712"/>
    </location>
</feature>
<feature type="domain" description="CHASE" evidence="10">
    <location>
        <begin position="196"/>
        <end position="263"/>
    </location>
</feature>
<keyword evidence="4 8" id="KW-1133">Transmembrane helix</keyword>
<dbReference type="EMBL" id="CAICTM010000835">
    <property type="protein sequence ID" value="CAB9517167.1"/>
    <property type="molecule type" value="Genomic_DNA"/>
</dbReference>
<dbReference type="InterPro" id="IPR042240">
    <property type="entry name" value="CHASE_sf"/>
</dbReference>
<feature type="compositionally biased region" description="Basic and acidic residues" evidence="7">
    <location>
        <begin position="734"/>
        <end position="746"/>
    </location>
</feature>
<dbReference type="InterPro" id="IPR050401">
    <property type="entry name" value="Cyclic_nucleotide_synthase"/>
</dbReference>
<dbReference type="SMART" id="SM00044">
    <property type="entry name" value="CYCc"/>
    <property type="match status" value="1"/>
</dbReference>
<dbReference type="Gene3D" id="3.30.450.350">
    <property type="entry name" value="CHASE domain"/>
    <property type="match status" value="1"/>
</dbReference>
<feature type="compositionally biased region" description="Polar residues" evidence="7">
    <location>
        <begin position="7"/>
        <end position="23"/>
    </location>
</feature>
<reference evidence="11" key="1">
    <citation type="submission" date="2020-06" db="EMBL/GenBank/DDBJ databases">
        <authorList>
            <consortium name="Plant Systems Biology data submission"/>
        </authorList>
    </citation>
    <scope>NUCLEOTIDE SEQUENCE</scope>
    <source>
        <strain evidence="11">D6</strain>
    </source>
</reference>
<dbReference type="GO" id="GO:0035556">
    <property type="term" value="P:intracellular signal transduction"/>
    <property type="evidence" value="ECO:0007669"/>
    <property type="project" value="InterPro"/>
</dbReference>
<dbReference type="Pfam" id="PF00211">
    <property type="entry name" value="Guanylate_cyc"/>
    <property type="match status" value="1"/>
</dbReference>
<evidence type="ECO:0000256" key="8">
    <source>
        <dbReference type="SAM" id="Phobius"/>
    </source>
</evidence>
<keyword evidence="12" id="KW-1185">Reference proteome</keyword>
<dbReference type="InterPro" id="IPR029787">
    <property type="entry name" value="Nucleotide_cyclase"/>
</dbReference>
<keyword evidence="3" id="KW-0547">Nucleotide-binding</keyword>
<protein>
    <submittedName>
        <fullName evidence="11">Natriuretic peptide receptor 2</fullName>
    </submittedName>
</protein>
<dbReference type="PANTHER" id="PTHR11920:SF335">
    <property type="entry name" value="GUANYLATE CYCLASE"/>
    <property type="match status" value="1"/>
</dbReference>
<evidence type="ECO:0000313" key="12">
    <source>
        <dbReference type="Proteomes" id="UP001153069"/>
    </source>
</evidence>
<feature type="region of interest" description="Disordered" evidence="7">
    <location>
        <begin position="1"/>
        <end position="39"/>
    </location>
</feature>